<accession>A0ABV1F7U2</accession>
<sequence>MGKFDEIFDDVVVNAKACASAVSQKASTVYDVSKHKITAAEIRGDINKKLRELGALTYKSEIHGTDNSQQIKLIVSEISDLKDNLDVVNEHIAVAKDQRRCPGCNAVIPKNSVFCNICGIKIDDTDEDFEL</sequence>
<dbReference type="RefSeq" id="WP_117949047.1">
    <property type="nucleotide sequence ID" value="NZ_JBBMEZ010000006.1"/>
</dbReference>
<keyword evidence="2" id="KW-1185">Reference proteome</keyword>
<organism evidence="1 2">
    <name type="scientific">Ruminococcoides intestinale</name>
    <dbReference type="NCBI Taxonomy" id="3133162"/>
    <lineage>
        <taxon>Bacteria</taxon>
        <taxon>Bacillati</taxon>
        <taxon>Bacillota</taxon>
        <taxon>Clostridia</taxon>
        <taxon>Eubacteriales</taxon>
        <taxon>Oscillospiraceae</taxon>
        <taxon>Ruminococcoides</taxon>
    </lineage>
</organism>
<dbReference type="Proteomes" id="UP001490816">
    <property type="component" value="Unassembled WGS sequence"/>
</dbReference>
<name>A0ABV1F7U2_9FIRM</name>
<comment type="caution">
    <text evidence="1">The sequence shown here is derived from an EMBL/GenBank/DDBJ whole genome shotgun (WGS) entry which is preliminary data.</text>
</comment>
<protein>
    <submittedName>
        <fullName evidence="1">Zinc ribbon domain-containing protein</fullName>
    </submittedName>
</protein>
<reference evidence="1 2" key="1">
    <citation type="submission" date="2024-03" db="EMBL/GenBank/DDBJ databases">
        <title>Human intestinal bacterial collection.</title>
        <authorList>
            <person name="Pauvert C."/>
            <person name="Hitch T.C.A."/>
            <person name="Clavel T."/>
        </authorList>
    </citation>
    <scope>NUCLEOTIDE SEQUENCE [LARGE SCALE GENOMIC DNA]</scope>
    <source>
        <strain evidence="1 2">CLA-JM-H38</strain>
    </source>
</reference>
<gene>
    <name evidence="1" type="ORF">WMO39_03520</name>
</gene>
<dbReference type="EMBL" id="JBBMEZ010000006">
    <property type="protein sequence ID" value="MEQ2469406.1"/>
    <property type="molecule type" value="Genomic_DNA"/>
</dbReference>
<evidence type="ECO:0000313" key="1">
    <source>
        <dbReference type="EMBL" id="MEQ2469406.1"/>
    </source>
</evidence>
<proteinExistence type="predicted"/>
<evidence type="ECO:0000313" key="2">
    <source>
        <dbReference type="Proteomes" id="UP001490816"/>
    </source>
</evidence>